<accession>A0A9X3AJ95</accession>
<sequence length="80" mass="9300">MSAQTAAPQITPGIYRHYKGNDYQVLGLVRHSENEEWLVLYKTLYGDLSSWVRPYAMFVEDIEHNGIRQPRFQLISPEAC</sequence>
<name>A0A9X3AJ95_9GAMM</name>
<organism evidence="2 3">
    <name type="scientific">Thalassolituus pacificus</name>
    <dbReference type="NCBI Taxonomy" id="2975440"/>
    <lineage>
        <taxon>Bacteria</taxon>
        <taxon>Pseudomonadati</taxon>
        <taxon>Pseudomonadota</taxon>
        <taxon>Gammaproteobacteria</taxon>
        <taxon>Oceanospirillales</taxon>
        <taxon>Oceanospirillaceae</taxon>
        <taxon>Thalassolituus</taxon>
    </lineage>
</organism>
<dbReference type="Pfam" id="PF07866">
    <property type="entry name" value="DUF1653"/>
    <property type="match status" value="1"/>
</dbReference>
<proteinExistence type="predicted"/>
<evidence type="ECO:0000313" key="2">
    <source>
        <dbReference type="EMBL" id="MCT7360346.1"/>
    </source>
</evidence>
<dbReference type="RefSeq" id="WP_260977184.1">
    <property type="nucleotide sequence ID" value="NZ_JAOANI010000028.1"/>
</dbReference>
<keyword evidence="3" id="KW-1185">Reference proteome</keyword>
<reference evidence="2" key="2">
    <citation type="submission" date="2022-08" db="EMBL/GenBank/DDBJ databases">
        <authorList>
            <person name="Dong C."/>
        </authorList>
    </citation>
    <scope>NUCLEOTIDE SEQUENCE</scope>
    <source>
        <strain evidence="2">59MF3M-4</strain>
    </source>
</reference>
<gene>
    <name evidence="2" type="ORF">NYR02_15090</name>
</gene>
<protein>
    <submittedName>
        <fullName evidence="2">DUF1653 domain-containing protein</fullName>
    </submittedName>
</protein>
<dbReference type="Gene3D" id="2.30.30.320">
    <property type="entry name" value="DUF1653-like domain"/>
    <property type="match status" value="1"/>
</dbReference>
<dbReference type="InterPro" id="IPR037135">
    <property type="entry name" value="DUF1653-like_dom_sf"/>
</dbReference>
<comment type="caution">
    <text evidence="2">The sequence shown here is derived from an EMBL/GenBank/DDBJ whole genome shotgun (WGS) entry which is preliminary data.</text>
</comment>
<reference evidence="2" key="1">
    <citation type="journal article" date="2022" name="Front. Microbiol.">
        <title>Genome-based taxonomic rearrangement of Oceanobacter-related bacteria including the description of Thalassolituus hydrocarbonoclasticus sp. nov. and Thalassolituus pacificus sp. nov. and emended description of the genus Thalassolituus.</title>
        <authorList>
            <person name="Dong C."/>
            <person name="Wei L."/>
            <person name="Wang J."/>
            <person name="Lai Q."/>
            <person name="Huang Z."/>
            <person name="Shao Z."/>
        </authorList>
    </citation>
    <scope>NUCLEOTIDE SEQUENCE</scope>
    <source>
        <strain evidence="2">59MF3M-4</strain>
    </source>
</reference>
<evidence type="ECO:0000313" key="3">
    <source>
        <dbReference type="Proteomes" id="UP001147830"/>
    </source>
</evidence>
<dbReference type="AlphaFoldDB" id="A0A9X3AJ95"/>
<feature type="domain" description="DUF1653" evidence="1">
    <location>
        <begin position="13"/>
        <end position="73"/>
    </location>
</feature>
<dbReference type="Proteomes" id="UP001147830">
    <property type="component" value="Unassembled WGS sequence"/>
</dbReference>
<evidence type="ECO:0000259" key="1">
    <source>
        <dbReference type="Pfam" id="PF07866"/>
    </source>
</evidence>
<dbReference type="EMBL" id="JAOANI010000028">
    <property type="protein sequence ID" value="MCT7360346.1"/>
    <property type="molecule type" value="Genomic_DNA"/>
</dbReference>
<dbReference type="InterPro" id="IPR023387">
    <property type="entry name" value="DUF1653-like_dom"/>
</dbReference>